<dbReference type="CDD" id="cd04301">
    <property type="entry name" value="NAT_SF"/>
    <property type="match status" value="1"/>
</dbReference>
<dbReference type="SUPFAM" id="SSF55729">
    <property type="entry name" value="Acyl-CoA N-acyltransferases (Nat)"/>
    <property type="match status" value="1"/>
</dbReference>
<dbReference type="STRING" id="425104.Ssed_3493"/>
<proteinExistence type="inferred from homology"/>
<name>A8FZ24_SHESH</name>
<dbReference type="eggNOG" id="COG0456">
    <property type="taxonomic scope" value="Bacteria"/>
</dbReference>
<dbReference type="PANTHER" id="PTHR43420:SF51">
    <property type="entry name" value="PEPTIDYL-LYSINE N-ACETYLTRANSFERASE YIAC"/>
    <property type="match status" value="1"/>
</dbReference>
<evidence type="ECO:0000313" key="7">
    <source>
        <dbReference type="EMBL" id="ABV38097.1"/>
    </source>
</evidence>
<dbReference type="GO" id="GO:0008999">
    <property type="term" value="F:protein-N-terminal-alanine acetyltransferase activity"/>
    <property type="evidence" value="ECO:0007669"/>
    <property type="project" value="UniProtKB-EC"/>
</dbReference>
<sequence>MRNELTPQFSILDITVCPVMAHIASLAHSYPMSLSTIETCFGPLYRSIGVYLDGELQGFAILHQIFEDATLMDICIHPKSQGQGLGHLLLQHVIASARDGGAETLFLEVRESGVAARALYIRDGFKEAGRRKGYYKNEEGSEDAILMELKLSR</sequence>
<dbReference type="InterPro" id="IPR050680">
    <property type="entry name" value="YpeA/RimI_acetyltransf"/>
</dbReference>
<keyword evidence="3 7" id="KW-0808">Transferase</keyword>
<accession>A8FZ24</accession>
<dbReference type="AlphaFoldDB" id="A8FZ24"/>
<dbReference type="InterPro" id="IPR006464">
    <property type="entry name" value="AcTrfase_RimI/Ard1"/>
</dbReference>
<dbReference type="EMBL" id="CP000821">
    <property type="protein sequence ID" value="ABV38097.1"/>
    <property type="molecule type" value="Genomic_DNA"/>
</dbReference>
<evidence type="ECO:0000256" key="1">
    <source>
        <dbReference type="ARBA" id="ARBA00005395"/>
    </source>
</evidence>
<dbReference type="Pfam" id="PF00583">
    <property type="entry name" value="Acetyltransf_1"/>
    <property type="match status" value="1"/>
</dbReference>
<dbReference type="Proteomes" id="UP000002015">
    <property type="component" value="Chromosome"/>
</dbReference>
<keyword evidence="8" id="KW-1185">Reference proteome</keyword>
<dbReference type="EC" id="2.3.1.266" evidence="5"/>
<comment type="catalytic activity">
    <reaction evidence="5">
        <text>N-terminal L-alanyl-[ribosomal protein bS18] + acetyl-CoA = N-terminal N(alpha)-acetyl-L-alanyl-[ribosomal protein bS18] + CoA + H(+)</text>
        <dbReference type="Rhea" id="RHEA:43756"/>
        <dbReference type="Rhea" id="RHEA-COMP:10676"/>
        <dbReference type="Rhea" id="RHEA-COMP:10677"/>
        <dbReference type="ChEBI" id="CHEBI:15378"/>
        <dbReference type="ChEBI" id="CHEBI:57287"/>
        <dbReference type="ChEBI" id="CHEBI:57288"/>
        <dbReference type="ChEBI" id="CHEBI:64718"/>
        <dbReference type="ChEBI" id="CHEBI:83683"/>
        <dbReference type="EC" id="2.3.1.266"/>
    </reaction>
</comment>
<comment type="subcellular location">
    <subcellularLocation>
        <location evidence="5">Cytoplasm</location>
    </subcellularLocation>
</comment>
<evidence type="ECO:0000259" key="6">
    <source>
        <dbReference type="PROSITE" id="PS51186"/>
    </source>
</evidence>
<protein>
    <recommendedName>
        <fullName evidence="5">[Ribosomal protein bS18]-alanine N-acetyltransferase</fullName>
        <ecNumber evidence="5">2.3.1.266</ecNumber>
    </recommendedName>
</protein>
<keyword evidence="4" id="KW-0012">Acyltransferase</keyword>
<dbReference type="InterPro" id="IPR000182">
    <property type="entry name" value="GNAT_dom"/>
</dbReference>
<dbReference type="NCBIfam" id="TIGR01575">
    <property type="entry name" value="rimI"/>
    <property type="match status" value="1"/>
</dbReference>
<reference evidence="7 8" key="1">
    <citation type="submission" date="2007-08" db="EMBL/GenBank/DDBJ databases">
        <title>Complete sequence of Shewanella sediminis HAW-EB3.</title>
        <authorList>
            <consortium name="US DOE Joint Genome Institute"/>
            <person name="Copeland A."/>
            <person name="Lucas S."/>
            <person name="Lapidus A."/>
            <person name="Barry K."/>
            <person name="Glavina del Rio T."/>
            <person name="Dalin E."/>
            <person name="Tice H."/>
            <person name="Pitluck S."/>
            <person name="Chertkov O."/>
            <person name="Brettin T."/>
            <person name="Bruce D."/>
            <person name="Detter J.C."/>
            <person name="Han C."/>
            <person name="Schmutz J."/>
            <person name="Larimer F."/>
            <person name="Land M."/>
            <person name="Hauser L."/>
            <person name="Kyrpides N."/>
            <person name="Kim E."/>
            <person name="Zhao J.-S."/>
            <person name="Richardson P."/>
        </authorList>
    </citation>
    <scope>NUCLEOTIDE SEQUENCE [LARGE SCALE GENOMIC DNA]</scope>
    <source>
        <strain evidence="7 8">HAW-EB3</strain>
    </source>
</reference>
<comment type="function">
    <text evidence="5">Acetylates the N-terminal alanine of ribosomal protein bS18.</text>
</comment>
<evidence type="ECO:0000256" key="2">
    <source>
        <dbReference type="ARBA" id="ARBA00022490"/>
    </source>
</evidence>
<organism evidence="7 8">
    <name type="scientific">Shewanella sediminis (strain HAW-EB3)</name>
    <dbReference type="NCBI Taxonomy" id="425104"/>
    <lineage>
        <taxon>Bacteria</taxon>
        <taxon>Pseudomonadati</taxon>
        <taxon>Pseudomonadota</taxon>
        <taxon>Gammaproteobacteria</taxon>
        <taxon>Alteromonadales</taxon>
        <taxon>Shewanellaceae</taxon>
        <taxon>Shewanella</taxon>
    </lineage>
</organism>
<dbReference type="PANTHER" id="PTHR43420">
    <property type="entry name" value="ACETYLTRANSFERASE"/>
    <property type="match status" value="1"/>
</dbReference>
<evidence type="ECO:0000256" key="3">
    <source>
        <dbReference type="ARBA" id="ARBA00022679"/>
    </source>
</evidence>
<keyword evidence="2 5" id="KW-0963">Cytoplasm</keyword>
<feature type="domain" description="N-acetyltransferase" evidence="6">
    <location>
        <begin position="9"/>
        <end position="152"/>
    </location>
</feature>
<dbReference type="Gene3D" id="3.40.630.30">
    <property type="match status" value="1"/>
</dbReference>
<comment type="similarity">
    <text evidence="1 5">Belongs to the acetyltransferase family. RimI subfamily.</text>
</comment>
<dbReference type="KEGG" id="sse:Ssed_3493"/>
<evidence type="ECO:0000256" key="5">
    <source>
        <dbReference type="RuleBase" id="RU363094"/>
    </source>
</evidence>
<dbReference type="PROSITE" id="PS51186">
    <property type="entry name" value="GNAT"/>
    <property type="match status" value="1"/>
</dbReference>
<dbReference type="RefSeq" id="WP_012143827.1">
    <property type="nucleotide sequence ID" value="NC_009831.1"/>
</dbReference>
<dbReference type="GO" id="GO:0005737">
    <property type="term" value="C:cytoplasm"/>
    <property type="evidence" value="ECO:0007669"/>
    <property type="project" value="UniProtKB-SubCell"/>
</dbReference>
<evidence type="ECO:0000313" key="8">
    <source>
        <dbReference type="Proteomes" id="UP000002015"/>
    </source>
</evidence>
<dbReference type="HOGENOM" id="CLU_013985_23_2_6"/>
<gene>
    <name evidence="7" type="ordered locus">Ssed_3493</name>
</gene>
<evidence type="ECO:0000256" key="4">
    <source>
        <dbReference type="ARBA" id="ARBA00023315"/>
    </source>
</evidence>
<dbReference type="InterPro" id="IPR016181">
    <property type="entry name" value="Acyl_CoA_acyltransferase"/>
</dbReference>